<evidence type="ECO:0000259" key="3">
    <source>
        <dbReference type="Pfam" id="PF11250"/>
    </source>
</evidence>
<reference evidence="4 5" key="1">
    <citation type="journal article" date="2010" name="Nature">
        <title>Genome sequencing and analysis of the model grass Brachypodium distachyon.</title>
        <authorList>
            <consortium name="International Brachypodium Initiative"/>
        </authorList>
    </citation>
    <scope>NUCLEOTIDE SEQUENCE [LARGE SCALE GENOMIC DNA]</scope>
    <source>
        <strain evidence="4 5">Bd21</strain>
    </source>
</reference>
<protein>
    <recommendedName>
        <fullName evidence="3">FAF domain-containing protein</fullName>
    </recommendedName>
</protein>
<reference evidence="4" key="2">
    <citation type="submission" date="2017-06" db="EMBL/GenBank/DDBJ databases">
        <title>WGS assembly of Brachypodium distachyon.</title>
        <authorList>
            <consortium name="The International Brachypodium Initiative"/>
            <person name="Lucas S."/>
            <person name="Harmon-Smith M."/>
            <person name="Lail K."/>
            <person name="Tice H."/>
            <person name="Grimwood J."/>
            <person name="Bruce D."/>
            <person name="Barry K."/>
            <person name="Shu S."/>
            <person name="Lindquist E."/>
            <person name="Wang M."/>
            <person name="Pitluck S."/>
            <person name="Vogel J.P."/>
            <person name="Garvin D.F."/>
            <person name="Mockler T.C."/>
            <person name="Schmutz J."/>
            <person name="Rokhsar D."/>
            <person name="Bevan M.W."/>
        </authorList>
    </citation>
    <scope>NUCLEOTIDE SEQUENCE</scope>
    <source>
        <strain evidence="4">Bd21</strain>
    </source>
</reference>
<feature type="compositionally biased region" description="Low complexity" evidence="2">
    <location>
        <begin position="33"/>
        <end position="43"/>
    </location>
</feature>
<organism evidence="5">
    <name type="scientific">Brachypodium distachyon</name>
    <name type="common">Purple false brome</name>
    <name type="synonym">Trachynia distachya</name>
    <dbReference type="NCBI Taxonomy" id="15368"/>
    <lineage>
        <taxon>Eukaryota</taxon>
        <taxon>Viridiplantae</taxon>
        <taxon>Streptophyta</taxon>
        <taxon>Embryophyta</taxon>
        <taxon>Tracheophyta</taxon>
        <taxon>Spermatophyta</taxon>
        <taxon>Magnoliopsida</taxon>
        <taxon>Liliopsida</taxon>
        <taxon>Poales</taxon>
        <taxon>Poaceae</taxon>
        <taxon>BOP clade</taxon>
        <taxon>Pooideae</taxon>
        <taxon>Stipodae</taxon>
        <taxon>Brachypodieae</taxon>
        <taxon>Brachypodium</taxon>
    </lineage>
</organism>
<dbReference type="eggNOG" id="ENOG502R6IG">
    <property type="taxonomic scope" value="Eukaryota"/>
</dbReference>
<dbReference type="InterPro" id="IPR046431">
    <property type="entry name" value="FAF_dom"/>
</dbReference>
<dbReference type="EnsemblPlants" id="KQJ82519">
    <property type="protein sequence ID" value="KQJ82519"/>
    <property type="gene ID" value="BRADI_5g09390v3"/>
</dbReference>
<feature type="region of interest" description="Disordered" evidence="2">
    <location>
        <begin position="161"/>
        <end position="187"/>
    </location>
</feature>
<name>I1IXI3_BRADI</name>
<feature type="domain" description="FAF" evidence="3">
    <location>
        <begin position="106"/>
        <end position="157"/>
    </location>
</feature>
<dbReference type="Pfam" id="PF11250">
    <property type="entry name" value="FAF"/>
    <property type="match status" value="1"/>
</dbReference>
<sequence length="187" mass="19925">MAPQPLHLPPYLSPTVRPRSSAPPFQRPPSPLLHPRSSSSSLLTEALGAESLVDPDDAAMDGVAAAAEVFDGRAPPPCKAHGGGSVDDEADDQAFVTLRRTRSGRAFPPPISVIGKSGRPWLSLRAQREDGRLVLREMQLPSQELLQQCREDGRFKLLRHPEAGSGRCGARGSGIGRGSALEDPIAD</sequence>
<dbReference type="Proteomes" id="UP000008810">
    <property type="component" value="Chromosome 5"/>
</dbReference>
<dbReference type="Gramene" id="KQJ82519">
    <property type="protein sequence ID" value="KQJ82519"/>
    <property type="gene ID" value="BRADI_5g09390v3"/>
</dbReference>
<accession>I1IXI3</accession>
<dbReference type="OrthoDB" id="676808at2759"/>
<evidence type="ECO:0000313" key="5">
    <source>
        <dbReference type="EnsemblPlants" id="KQJ82519"/>
    </source>
</evidence>
<feature type="compositionally biased region" description="Gly residues" evidence="2">
    <location>
        <begin position="166"/>
        <end position="177"/>
    </location>
</feature>
<gene>
    <name evidence="4" type="ORF">BRADI_5g09390v3</name>
</gene>
<evidence type="ECO:0000313" key="4">
    <source>
        <dbReference type="EMBL" id="KQJ82519.1"/>
    </source>
</evidence>
<keyword evidence="6" id="KW-1185">Reference proteome</keyword>
<dbReference type="InterPro" id="IPR021410">
    <property type="entry name" value="FAF"/>
</dbReference>
<dbReference type="PANTHER" id="PTHR33155:SF5">
    <property type="entry name" value="OS04G0413100 PROTEIN"/>
    <property type="match status" value="1"/>
</dbReference>
<dbReference type="OMA" id="PCKAHGG"/>
<comment type="similarity">
    <text evidence="1">Belongs to the fantastic four family.</text>
</comment>
<evidence type="ECO:0000256" key="2">
    <source>
        <dbReference type="SAM" id="MobiDB-lite"/>
    </source>
</evidence>
<dbReference type="EMBL" id="CM000884">
    <property type="protein sequence ID" value="KQJ82519.1"/>
    <property type="molecule type" value="Genomic_DNA"/>
</dbReference>
<dbReference type="STRING" id="15368.I1IXI3"/>
<reference evidence="5" key="3">
    <citation type="submission" date="2018-08" db="UniProtKB">
        <authorList>
            <consortium name="EnsemblPlants"/>
        </authorList>
    </citation>
    <scope>IDENTIFICATION</scope>
    <source>
        <strain evidence="5">cv. Bd21</strain>
    </source>
</reference>
<feature type="compositionally biased region" description="Pro residues" evidence="2">
    <location>
        <begin position="1"/>
        <end position="12"/>
    </location>
</feature>
<dbReference type="PANTHER" id="PTHR33155">
    <property type="entry name" value="FANTASTIC FOUR-LIKE PROTEIN (DUF3049)"/>
    <property type="match status" value="1"/>
</dbReference>
<feature type="region of interest" description="Disordered" evidence="2">
    <location>
        <begin position="1"/>
        <end position="49"/>
    </location>
</feature>
<proteinExistence type="inferred from homology"/>
<dbReference type="AlphaFoldDB" id="I1IXI3"/>
<dbReference type="InParanoid" id="I1IXI3"/>
<evidence type="ECO:0000256" key="1">
    <source>
        <dbReference type="ARBA" id="ARBA00008690"/>
    </source>
</evidence>
<evidence type="ECO:0000313" key="6">
    <source>
        <dbReference type="Proteomes" id="UP000008810"/>
    </source>
</evidence>
<dbReference type="FunCoup" id="I1IXI3">
    <property type="interactions" value="324"/>
</dbReference>
<dbReference type="HOGENOM" id="CLU_093999_0_0_1"/>